<protein>
    <submittedName>
        <fullName evidence="1">Uncharacterized protein</fullName>
    </submittedName>
</protein>
<evidence type="ECO:0000313" key="2">
    <source>
        <dbReference type="Proteomes" id="UP000765509"/>
    </source>
</evidence>
<name>A0A9Q3ID25_9BASI</name>
<proteinExistence type="predicted"/>
<gene>
    <name evidence="1" type="ORF">O181_074024</name>
</gene>
<dbReference type="Proteomes" id="UP000765509">
    <property type="component" value="Unassembled WGS sequence"/>
</dbReference>
<dbReference type="EMBL" id="AVOT02039285">
    <property type="protein sequence ID" value="MBW0534309.1"/>
    <property type="molecule type" value="Genomic_DNA"/>
</dbReference>
<keyword evidence="2" id="KW-1185">Reference proteome</keyword>
<dbReference type="OrthoDB" id="2515662at2759"/>
<reference evidence="1" key="1">
    <citation type="submission" date="2021-03" db="EMBL/GenBank/DDBJ databases">
        <title>Draft genome sequence of rust myrtle Austropuccinia psidii MF-1, a brazilian biotype.</title>
        <authorList>
            <person name="Quecine M.C."/>
            <person name="Pachon D.M.R."/>
            <person name="Bonatelli M.L."/>
            <person name="Correr F.H."/>
            <person name="Franceschini L.M."/>
            <person name="Leite T.F."/>
            <person name="Margarido G.R.A."/>
            <person name="Almeida C.A."/>
            <person name="Ferrarezi J.A."/>
            <person name="Labate C.A."/>
        </authorList>
    </citation>
    <scope>NUCLEOTIDE SEQUENCE</scope>
    <source>
        <strain evidence="1">MF-1</strain>
    </source>
</reference>
<accession>A0A9Q3ID25</accession>
<organism evidence="1 2">
    <name type="scientific">Austropuccinia psidii MF-1</name>
    <dbReference type="NCBI Taxonomy" id="1389203"/>
    <lineage>
        <taxon>Eukaryota</taxon>
        <taxon>Fungi</taxon>
        <taxon>Dikarya</taxon>
        <taxon>Basidiomycota</taxon>
        <taxon>Pucciniomycotina</taxon>
        <taxon>Pucciniomycetes</taxon>
        <taxon>Pucciniales</taxon>
        <taxon>Sphaerophragmiaceae</taxon>
        <taxon>Austropuccinia</taxon>
    </lineage>
</organism>
<sequence length="97" mass="11012">MGFNANENDQSMYTYKHGSECAMLWIHVDDGVLVASREIIMERLKLRWDEEINSIVGIEVKRQGKGFILKQPGLIKKLVQATDSNLTANQPLPNIKL</sequence>
<comment type="caution">
    <text evidence="1">The sequence shown here is derived from an EMBL/GenBank/DDBJ whole genome shotgun (WGS) entry which is preliminary data.</text>
</comment>
<dbReference type="AlphaFoldDB" id="A0A9Q3ID25"/>
<evidence type="ECO:0000313" key="1">
    <source>
        <dbReference type="EMBL" id="MBW0534309.1"/>
    </source>
</evidence>